<organism evidence="1 2">
    <name type="scientific">Heterorhabditis bacteriophora</name>
    <name type="common">Entomopathogenic nematode worm</name>
    <dbReference type="NCBI Taxonomy" id="37862"/>
    <lineage>
        <taxon>Eukaryota</taxon>
        <taxon>Metazoa</taxon>
        <taxon>Ecdysozoa</taxon>
        <taxon>Nematoda</taxon>
        <taxon>Chromadorea</taxon>
        <taxon>Rhabditida</taxon>
        <taxon>Rhabditina</taxon>
        <taxon>Rhabditomorpha</taxon>
        <taxon>Strongyloidea</taxon>
        <taxon>Heterorhabditidae</taxon>
        <taxon>Heterorhabditis</taxon>
    </lineage>
</organism>
<dbReference type="Proteomes" id="UP000095283">
    <property type="component" value="Unplaced"/>
</dbReference>
<keyword evidence="1" id="KW-1185">Reference proteome</keyword>
<protein>
    <submittedName>
        <fullName evidence="2">NRF domain-containing protein</fullName>
    </submittedName>
</protein>
<sequence>MYIVARPQMDSDNSLMWYDSDDGTLRNSELGMGSLYAQHQKRWANQVRFGKRGNWASSVRFG</sequence>
<accession>A0A1I7XK49</accession>
<name>A0A1I7XK49_HETBA</name>
<evidence type="ECO:0000313" key="1">
    <source>
        <dbReference type="Proteomes" id="UP000095283"/>
    </source>
</evidence>
<dbReference type="AlphaFoldDB" id="A0A1I7XK49"/>
<dbReference type="WBParaSite" id="Hba_17684">
    <property type="protein sequence ID" value="Hba_17684"/>
    <property type="gene ID" value="Hba_17684"/>
</dbReference>
<evidence type="ECO:0000313" key="2">
    <source>
        <dbReference type="WBParaSite" id="Hba_17684"/>
    </source>
</evidence>
<reference evidence="2" key="1">
    <citation type="submission" date="2016-11" db="UniProtKB">
        <authorList>
            <consortium name="WormBaseParasite"/>
        </authorList>
    </citation>
    <scope>IDENTIFICATION</scope>
</reference>
<proteinExistence type="predicted"/>